<dbReference type="Pfam" id="PF14054">
    <property type="entry name" value="DUF4249"/>
    <property type="match status" value="1"/>
</dbReference>
<organism evidence="1 2">
    <name type="scientific">Pedobacter gandavensis</name>
    <dbReference type="NCBI Taxonomy" id="2679963"/>
    <lineage>
        <taxon>Bacteria</taxon>
        <taxon>Pseudomonadati</taxon>
        <taxon>Bacteroidota</taxon>
        <taxon>Sphingobacteriia</taxon>
        <taxon>Sphingobacteriales</taxon>
        <taxon>Sphingobacteriaceae</taxon>
        <taxon>Pedobacter</taxon>
    </lineage>
</organism>
<protein>
    <submittedName>
        <fullName evidence="1">DUF4249 family protein</fullName>
    </submittedName>
</protein>
<sequence>MKNISYLLLLIPVLLGSCDKVIDLKYTDNEVKYVIEGTITNEPGSCTVLLSKTRNFKDSNPFNGLSGASVKIENNGNTYTLLEDRPGVYKLATLIGVPGQTYQLTVSVEGETFSASSRMPTLVPFDDFYLKPKDFDSLRTITYVKYKDPANETNFYWFELFVNDKRQRNYSLMNDQFTPGQEVTTPIIFQNKTDDLSRNFKKGDKLALEMHSIDASVYLYLFSLSAAEGSDNGAAPANPLSNLKGGALGFFSAHTTQKRTLVIP</sequence>
<evidence type="ECO:0000313" key="2">
    <source>
        <dbReference type="Proteomes" id="UP000636110"/>
    </source>
</evidence>
<reference evidence="1 2" key="1">
    <citation type="submission" date="2019-11" db="EMBL/GenBank/DDBJ databases">
        <title>Description of Pedobacter sp. LMG 31462T.</title>
        <authorList>
            <person name="Carlier A."/>
            <person name="Qi S."/>
            <person name="Vandamme P."/>
        </authorList>
    </citation>
    <scope>NUCLEOTIDE SEQUENCE [LARGE SCALE GENOMIC DNA]</scope>
    <source>
        <strain evidence="1 2">LMG 31462</strain>
    </source>
</reference>
<proteinExistence type="predicted"/>
<dbReference type="RefSeq" id="WP_182957659.1">
    <property type="nucleotide sequence ID" value="NZ_WNXC01000004.1"/>
</dbReference>
<dbReference type="Proteomes" id="UP000636110">
    <property type="component" value="Unassembled WGS sequence"/>
</dbReference>
<gene>
    <name evidence="1" type="ORF">GM920_12430</name>
</gene>
<keyword evidence="2" id="KW-1185">Reference proteome</keyword>
<dbReference type="InterPro" id="IPR025345">
    <property type="entry name" value="DUF4249"/>
</dbReference>
<name>A0ABR6EWY2_9SPHI</name>
<accession>A0ABR6EWY2</accession>
<comment type="caution">
    <text evidence="1">The sequence shown here is derived from an EMBL/GenBank/DDBJ whole genome shotgun (WGS) entry which is preliminary data.</text>
</comment>
<evidence type="ECO:0000313" key="1">
    <source>
        <dbReference type="EMBL" id="MBB2149707.1"/>
    </source>
</evidence>
<dbReference type="PROSITE" id="PS51257">
    <property type="entry name" value="PROKAR_LIPOPROTEIN"/>
    <property type="match status" value="1"/>
</dbReference>
<dbReference type="EMBL" id="WNXC01000004">
    <property type="protein sequence ID" value="MBB2149707.1"/>
    <property type="molecule type" value="Genomic_DNA"/>
</dbReference>